<evidence type="ECO:0000256" key="3">
    <source>
        <dbReference type="ARBA" id="ARBA00023163"/>
    </source>
</evidence>
<evidence type="ECO:0000259" key="6">
    <source>
        <dbReference type="Pfam" id="PF00172"/>
    </source>
</evidence>
<keyword evidence="8" id="KW-1185">Reference proteome</keyword>
<dbReference type="InterPro" id="IPR051127">
    <property type="entry name" value="Fungal_SecMet_Regulators"/>
</dbReference>
<dbReference type="SUPFAM" id="SSF57701">
    <property type="entry name" value="Zn2/Cys6 DNA-binding domain"/>
    <property type="match status" value="1"/>
</dbReference>
<dbReference type="Proteomes" id="UP001430848">
    <property type="component" value="Unassembled WGS sequence"/>
</dbReference>
<feature type="domain" description="Zn(2)-C6 fungal-type" evidence="6">
    <location>
        <begin position="23"/>
        <end position="39"/>
    </location>
</feature>
<evidence type="ECO:0000313" key="8">
    <source>
        <dbReference type="Proteomes" id="UP001430848"/>
    </source>
</evidence>
<dbReference type="CDD" id="cd12148">
    <property type="entry name" value="fungal_TF_MHR"/>
    <property type="match status" value="1"/>
</dbReference>
<evidence type="ECO:0000313" key="7">
    <source>
        <dbReference type="EMBL" id="KAK7709552.1"/>
    </source>
</evidence>
<feature type="compositionally biased region" description="Low complexity" evidence="5">
    <location>
        <begin position="41"/>
        <end position="51"/>
    </location>
</feature>
<dbReference type="PANTHER" id="PTHR47424">
    <property type="entry name" value="REGULATORY PROTEIN GAL4"/>
    <property type="match status" value="1"/>
</dbReference>
<name>A0ABR1NP73_DIAER</name>
<accession>A0ABR1NP73</accession>
<evidence type="ECO:0000256" key="5">
    <source>
        <dbReference type="SAM" id="MobiDB-lite"/>
    </source>
</evidence>
<dbReference type="Pfam" id="PF00172">
    <property type="entry name" value="Zn_clus"/>
    <property type="match status" value="1"/>
</dbReference>
<proteinExistence type="predicted"/>
<evidence type="ECO:0000256" key="2">
    <source>
        <dbReference type="ARBA" id="ARBA00023125"/>
    </source>
</evidence>
<dbReference type="InterPro" id="IPR001138">
    <property type="entry name" value="Zn2Cys6_DnaBD"/>
</dbReference>
<organism evidence="7 8">
    <name type="scientific">Diaporthe eres</name>
    <name type="common">Phomopsis oblonga</name>
    <dbReference type="NCBI Taxonomy" id="83184"/>
    <lineage>
        <taxon>Eukaryota</taxon>
        <taxon>Fungi</taxon>
        <taxon>Dikarya</taxon>
        <taxon>Ascomycota</taxon>
        <taxon>Pezizomycotina</taxon>
        <taxon>Sordariomycetes</taxon>
        <taxon>Sordariomycetidae</taxon>
        <taxon>Diaporthales</taxon>
        <taxon>Diaporthaceae</taxon>
        <taxon>Diaporthe</taxon>
        <taxon>Diaporthe eres species complex</taxon>
    </lineage>
</organism>
<keyword evidence="3" id="KW-0804">Transcription</keyword>
<keyword evidence="2" id="KW-0238">DNA-binding</keyword>
<evidence type="ECO:0000256" key="4">
    <source>
        <dbReference type="ARBA" id="ARBA00023242"/>
    </source>
</evidence>
<keyword evidence="4" id="KW-0539">Nucleus</keyword>
<protein>
    <recommendedName>
        <fullName evidence="6">Zn(2)-C6 fungal-type domain-containing protein</fullName>
    </recommendedName>
</protein>
<reference evidence="7 8" key="1">
    <citation type="submission" date="2024-02" db="EMBL/GenBank/DDBJ databases">
        <title>De novo assembly and annotation of 12 fungi associated with fruit tree decline syndrome in Ontario, Canada.</title>
        <authorList>
            <person name="Sulman M."/>
            <person name="Ellouze W."/>
            <person name="Ilyukhin E."/>
        </authorList>
    </citation>
    <scope>NUCLEOTIDE SEQUENCE [LARGE SCALE GENOMIC DNA]</scope>
    <source>
        <strain evidence="7 8">M169</strain>
    </source>
</reference>
<dbReference type="CDD" id="cd00067">
    <property type="entry name" value="GAL4"/>
    <property type="match status" value="1"/>
</dbReference>
<keyword evidence="1" id="KW-0805">Transcription regulation</keyword>
<dbReference type="InterPro" id="IPR036864">
    <property type="entry name" value="Zn2-C6_fun-type_DNA-bd_sf"/>
</dbReference>
<comment type="caution">
    <text evidence="7">The sequence shown here is derived from an EMBL/GenBank/DDBJ whole genome shotgun (WGS) entry which is preliminary data.</text>
</comment>
<feature type="region of interest" description="Disordered" evidence="5">
    <location>
        <begin position="30"/>
        <end position="69"/>
    </location>
</feature>
<gene>
    <name evidence="7" type="ORF">SLS63_013187</name>
</gene>
<evidence type="ECO:0000256" key="1">
    <source>
        <dbReference type="ARBA" id="ARBA00023015"/>
    </source>
</evidence>
<dbReference type="EMBL" id="JAKNSF020000168">
    <property type="protein sequence ID" value="KAK7709552.1"/>
    <property type="molecule type" value="Genomic_DNA"/>
</dbReference>
<sequence>MPVSGSKAAAPRSTGKRLKVAIACQNCRRKKVKCDGRRPETAAAPVEAPTASHDGEPRGPDPSAASGECGHVAPGPPLGRFARDINAAVTTKLGPPSAERPTLPHAADVPLFGVLGRPAVSYQGGENVLPPREEADALINIYWGHIQPLEPFVDKRTLSPSYQALFAGSPGHDLSSAPGRLLLSTLNAIFALATQLQDSLSPEVREETSKTYFHRAWALLRPETVIWEPASVETVQFSTVALTAPGVSPAEKQRESDYQENAYFEKTLELYEIANRAVLSHNPDCNGLADPHVGRGNDSGVSTVMQLEDRLTENVLMDKFLRDCAVLCIESAQKMTELVDQEHNQGPGLGSIMWWHRVFYLHVAGTVLLASMLQADDLFTQSVSLSWQTAMRALRAHAHLSVSVQQCVATFETLSAKLSDAQHLSSGADRASVDPLVGCDEPFSSTDFQDMFQDMGIDLDSCLFGIEDMAWTGNVL</sequence>
<dbReference type="PANTHER" id="PTHR47424:SF3">
    <property type="entry name" value="REGULATORY PROTEIN GAL4"/>
    <property type="match status" value="1"/>
</dbReference>
<dbReference type="Gene3D" id="4.10.240.10">
    <property type="entry name" value="Zn(2)-C6 fungal-type DNA-binding domain"/>
    <property type="match status" value="1"/>
</dbReference>